<dbReference type="AlphaFoldDB" id="A0A067PDN5"/>
<evidence type="ECO:0000313" key="3">
    <source>
        <dbReference type="Proteomes" id="UP000027265"/>
    </source>
</evidence>
<keyword evidence="1" id="KW-0175">Coiled coil</keyword>
<proteinExistence type="predicted"/>
<accession>A0A067PDN5</accession>
<sequence>MSFITLEVFAKSSQHRPPNHKIALLMDSLVQASRVFISQTGSSRPVFTTDVKDDVEDGGQNGVVGVQENVEVSLNQKVAKLTVQLDSLKLSLRKVKKQNSCLERTAGESQADCEYICDQRDEALEEVTKLKLTVRRLKMSLDDKRAELQGLLMDNQDLKKLVDDQATDLISSLFDGKDDIEDRGEGGAVSGYEDMEELWKARVDELIAERDSLKLSLKVVRYRNSGLETEARDMEAEYDLYCEKSGESEEEIRRLKAANLRLKSIVEETRDKIHILSLENHALKKTIDNLEMGFILSHVRPA</sequence>
<evidence type="ECO:0000256" key="1">
    <source>
        <dbReference type="SAM" id="Coils"/>
    </source>
</evidence>
<evidence type="ECO:0008006" key="4">
    <source>
        <dbReference type="Google" id="ProtNLM"/>
    </source>
</evidence>
<dbReference type="InParanoid" id="A0A067PDN5"/>
<dbReference type="HOGENOM" id="CLU_921554_0_0_1"/>
<organism evidence="2 3">
    <name type="scientific">Jaapia argillacea MUCL 33604</name>
    <dbReference type="NCBI Taxonomy" id="933084"/>
    <lineage>
        <taxon>Eukaryota</taxon>
        <taxon>Fungi</taxon>
        <taxon>Dikarya</taxon>
        <taxon>Basidiomycota</taxon>
        <taxon>Agaricomycotina</taxon>
        <taxon>Agaricomycetes</taxon>
        <taxon>Agaricomycetidae</taxon>
        <taxon>Jaapiales</taxon>
        <taxon>Jaapiaceae</taxon>
        <taxon>Jaapia</taxon>
    </lineage>
</organism>
<protein>
    <recommendedName>
        <fullName evidence="4">Autophagy-related protein 16 domain-containing protein</fullName>
    </recommendedName>
</protein>
<name>A0A067PDN5_9AGAM</name>
<dbReference type="EMBL" id="KL197800">
    <property type="protein sequence ID" value="KDQ49152.1"/>
    <property type="molecule type" value="Genomic_DNA"/>
</dbReference>
<evidence type="ECO:0000313" key="2">
    <source>
        <dbReference type="EMBL" id="KDQ49152.1"/>
    </source>
</evidence>
<dbReference type="Proteomes" id="UP000027265">
    <property type="component" value="Unassembled WGS sequence"/>
</dbReference>
<gene>
    <name evidence="2" type="ORF">JAAARDRAFT_201111</name>
</gene>
<feature type="coiled-coil region" evidence="1">
    <location>
        <begin position="78"/>
        <end position="161"/>
    </location>
</feature>
<reference evidence="3" key="1">
    <citation type="journal article" date="2014" name="Proc. Natl. Acad. Sci. U.S.A.">
        <title>Extensive sampling of basidiomycete genomes demonstrates inadequacy of the white-rot/brown-rot paradigm for wood decay fungi.</title>
        <authorList>
            <person name="Riley R."/>
            <person name="Salamov A.A."/>
            <person name="Brown D.W."/>
            <person name="Nagy L.G."/>
            <person name="Floudas D."/>
            <person name="Held B.W."/>
            <person name="Levasseur A."/>
            <person name="Lombard V."/>
            <person name="Morin E."/>
            <person name="Otillar R."/>
            <person name="Lindquist E.A."/>
            <person name="Sun H."/>
            <person name="LaButti K.M."/>
            <person name="Schmutz J."/>
            <person name="Jabbour D."/>
            <person name="Luo H."/>
            <person name="Baker S.E."/>
            <person name="Pisabarro A.G."/>
            <person name="Walton J.D."/>
            <person name="Blanchette R.A."/>
            <person name="Henrissat B."/>
            <person name="Martin F."/>
            <person name="Cullen D."/>
            <person name="Hibbett D.S."/>
            <person name="Grigoriev I.V."/>
        </authorList>
    </citation>
    <scope>NUCLEOTIDE SEQUENCE [LARGE SCALE GENOMIC DNA]</scope>
    <source>
        <strain evidence="3">MUCL 33604</strain>
    </source>
</reference>
<keyword evidence="3" id="KW-1185">Reference proteome</keyword>